<keyword evidence="8 12" id="KW-0472">Membrane</keyword>
<keyword evidence="6 13" id="KW-1133">Transmembrane helix</keyword>
<evidence type="ECO:0000256" key="13">
    <source>
        <dbReference type="SAM" id="Phobius"/>
    </source>
</evidence>
<gene>
    <name evidence="14" type="ORF">GDO81_014921</name>
</gene>
<keyword evidence="4 12" id="KW-0716">Sensory transduction</keyword>
<sequence length="286" mass="32732">MMSVGYLVLLVVDASILLVAVPGHSAILLLYVHDFMRNKSLDIKDQLFCGLNIFNLLHGLCQTIHNFVIFWDMTIAGKSFYLIFILLILLTTISCTLFFSTWLSVYFCLKIVNLNKGWYIYVQRRFPQIFPWLLLLSVLGSFLYSAPLAFFSSQLYASQNMTVLSSYTKEFDSFTFTRLCSSCPIIFFLHRHLRRIQVSTPGSTIPTIKPHITAVKTITMLMILNAFYFISVTLILLGGNRLTWYYGSVTMFKVSHVAFVVISIRGNPKIRDKMKLAIHKGVFPIC</sequence>
<comment type="caution">
    <text evidence="14">The sequence shown here is derived from an EMBL/GenBank/DDBJ whole genome shotgun (WGS) entry which is preliminary data.</text>
</comment>
<dbReference type="GO" id="GO:0033038">
    <property type="term" value="F:bitter taste receptor activity"/>
    <property type="evidence" value="ECO:0007669"/>
    <property type="project" value="InterPro"/>
</dbReference>
<accession>A0AAV7AK06</accession>
<keyword evidence="10 12" id="KW-0807">Transducer</keyword>
<dbReference type="PANTHER" id="PTHR11394:SF159">
    <property type="entry name" value="TASTE RECEPTOR TYPE 2"/>
    <property type="match status" value="1"/>
</dbReference>
<evidence type="ECO:0000256" key="2">
    <source>
        <dbReference type="ARBA" id="ARBA00007376"/>
    </source>
</evidence>
<proteinExistence type="inferred from homology"/>
<evidence type="ECO:0000313" key="15">
    <source>
        <dbReference type="Proteomes" id="UP000824782"/>
    </source>
</evidence>
<dbReference type="GO" id="GO:0016020">
    <property type="term" value="C:membrane"/>
    <property type="evidence" value="ECO:0007669"/>
    <property type="project" value="UniProtKB-SubCell"/>
</dbReference>
<organism evidence="14 15">
    <name type="scientific">Engystomops pustulosus</name>
    <name type="common">Tungara frog</name>
    <name type="synonym">Physalaemus pustulosus</name>
    <dbReference type="NCBI Taxonomy" id="76066"/>
    <lineage>
        <taxon>Eukaryota</taxon>
        <taxon>Metazoa</taxon>
        <taxon>Chordata</taxon>
        <taxon>Craniata</taxon>
        <taxon>Vertebrata</taxon>
        <taxon>Euteleostomi</taxon>
        <taxon>Amphibia</taxon>
        <taxon>Batrachia</taxon>
        <taxon>Anura</taxon>
        <taxon>Neobatrachia</taxon>
        <taxon>Hyloidea</taxon>
        <taxon>Leptodactylidae</taxon>
        <taxon>Leiuperinae</taxon>
        <taxon>Engystomops</taxon>
    </lineage>
</organism>
<comment type="subcellular location">
    <subcellularLocation>
        <location evidence="1 12">Membrane</location>
        <topology evidence="1 12">Multi-pass membrane protein</topology>
    </subcellularLocation>
</comment>
<feature type="transmembrane region" description="Helical" evidence="13">
    <location>
        <begin position="171"/>
        <end position="189"/>
    </location>
</feature>
<feature type="transmembrane region" description="Helical" evidence="13">
    <location>
        <begin position="53"/>
        <end position="74"/>
    </location>
</feature>
<evidence type="ECO:0000256" key="7">
    <source>
        <dbReference type="ARBA" id="ARBA00023040"/>
    </source>
</evidence>
<feature type="transmembrane region" description="Helical" evidence="13">
    <location>
        <begin position="218"/>
        <end position="238"/>
    </location>
</feature>
<feature type="transmembrane region" description="Helical" evidence="13">
    <location>
        <begin position="80"/>
        <end position="109"/>
    </location>
</feature>
<evidence type="ECO:0000256" key="11">
    <source>
        <dbReference type="RuleBase" id="RU004423"/>
    </source>
</evidence>
<keyword evidence="3 12" id="KW-0919">Taste</keyword>
<evidence type="ECO:0000313" key="14">
    <source>
        <dbReference type="EMBL" id="KAG8560327.1"/>
    </source>
</evidence>
<feature type="transmembrane region" description="Helical" evidence="13">
    <location>
        <begin position="129"/>
        <end position="151"/>
    </location>
</feature>
<evidence type="ECO:0000256" key="1">
    <source>
        <dbReference type="ARBA" id="ARBA00004141"/>
    </source>
</evidence>
<evidence type="ECO:0000256" key="9">
    <source>
        <dbReference type="ARBA" id="ARBA00023170"/>
    </source>
</evidence>
<keyword evidence="5 12" id="KW-0812">Transmembrane</keyword>
<keyword evidence="15" id="KW-1185">Reference proteome</keyword>
<name>A0AAV7AK06_ENGPU</name>
<feature type="transmembrane region" description="Helical" evidence="13">
    <location>
        <begin position="244"/>
        <end position="264"/>
    </location>
</feature>
<dbReference type="AlphaFoldDB" id="A0AAV7AK06"/>
<evidence type="ECO:0000256" key="4">
    <source>
        <dbReference type="ARBA" id="ARBA00022606"/>
    </source>
</evidence>
<protein>
    <recommendedName>
        <fullName evidence="12">Taste receptor type 2</fullName>
    </recommendedName>
</protein>
<evidence type="ECO:0000256" key="12">
    <source>
        <dbReference type="RuleBase" id="RU004424"/>
    </source>
</evidence>
<dbReference type="SUPFAM" id="SSF81321">
    <property type="entry name" value="Family A G protein-coupled receptor-like"/>
    <property type="match status" value="1"/>
</dbReference>
<dbReference type="GO" id="GO:0004930">
    <property type="term" value="F:G protein-coupled receptor activity"/>
    <property type="evidence" value="ECO:0007669"/>
    <property type="project" value="UniProtKB-KW"/>
</dbReference>
<keyword evidence="7 12" id="KW-0297">G-protein coupled receptor</keyword>
<dbReference type="InterPro" id="IPR007960">
    <property type="entry name" value="TAS2R"/>
</dbReference>
<reference evidence="14" key="1">
    <citation type="thesis" date="2020" institute="ProQuest LLC" country="789 East Eisenhower Parkway, Ann Arbor, MI, USA">
        <title>Comparative Genomics and Chromosome Evolution.</title>
        <authorList>
            <person name="Mudd A.B."/>
        </authorList>
    </citation>
    <scope>NUCLEOTIDE SEQUENCE</scope>
    <source>
        <strain evidence="14">237g6f4</strain>
        <tissue evidence="14">Blood</tissue>
    </source>
</reference>
<evidence type="ECO:0000256" key="8">
    <source>
        <dbReference type="ARBA" id="ARBA00023136"/>
    </source>
</evidence>
<evidence type="ECO:0000256" key="6">
    <source>
        <dbReference type="ARBA" id="ARBA00022989"/>
    </source>
</evidence>
<evidence type="ECO:0000256" key="3">
    <source>
        <dbReference type="ARBA" id="ARBA00022480"/>
    </source>
</evidence>
<evidence type="ECO:0000256" key="10">
    <source>
        <dbReference type="ARBA" id="ARBA00023224"/>
    </source>
</evidence>
<feature type="transmembrane region" description="Helical" evidence="13">
    <location>
        <begin position="6"/>
        <end position="32"/>
    </location>
</feature>
<comment type="similarity">
    <text evidence="2 11">Belongs to the G-protein coupled receptor T2R family.</text>
</comment>
<evidence type="ECO:0000256" key="5">
    <source>
        <dbReference type="ARBA" id="ARBA00022692"/>
    </source>
</evidence>
<dbReference type="PANTHER" id="PTHR11394">
    <property type="entry name" value="TASTE RECEPTOR TYPE 2"/>
    <property type="match status" value="1"/>
</dbReference>
<dbReference type="Proteomes" id="UP000824782">
    <property type="component" value="Unassembled WGS sequence"/>
</dbReference>
<keyword evidence="9 12" id="KW-0675">Receptor</keyword>
<dbReference type="Pfam" id="PF05296">
    <property type="entry name" value="TAS2R"/>
    <property type="match status" value="1"/>
</dbReference>
<dbReference type="EMBL" id="WNYA01000007">
    <property type="protein sequence ID" value="KAG8560327.1"/>
    <property type="molecule type" value="Genomic_DNA"/>
</dbReference>